<dbReference type="Pfam" id="PF00890">
    <property type="entry name" value="FAD_binding_2"/>
    <property type="match status" value="1"/>
</dbReference>
<dbReference type="EMBL" id="JBHLXD010000007">
    <property type="protein sequence ID" value="MFC0207978.1"/>
    <property type="molecule type" value="Genomic_DNA"/>
</dbReference>
<dbReference type="InterPro" id="IPR005288">
    <property type="entry name" value="NadB"/>
</dbReference>
<evidence type="ECO:0000256" key="11">
    <source>
        <dbReference type="RuleBase" id="RU362049"/>
    </source>
</evidence>
<keyword evidence="7 11" id="KW-0274">FAD</keyword>
<evidence type="ECO:0000256" key="5">
    <source>
        <dbReference type="ARBA" id="ARBA00022630"/>
    </source>
</evidence>
<comment type="caution">
    <text evidence="14">The sequence shown here is derived from an EMBL/GenBank/DDBJ whole genome shotgun (WGS) entry which is preliminary data.</text>
</comment>
<dbReference type="SUPFAM" id="SSF51905">
    <property type="entry name" value="FAD/NAD(P)-binding domain"/>
    <property type="match status" value="1"/>
</dbReference>
<dbReference type="InterPro" id="IPR027477">
    <property type="entry name" value="Succ_DH/fumarate_Rdtase_cat_sf"/>
</dbReference>
<comment type="cofactor">
    <cofactor evidence="1 11">
        <name>FAD</name>
        <dbReference type="ChEBI" id="CHEBI:57692"/>
    </cofactor>
</comment>
<reference evidence="14 15" key="1">
    <citation type="submission" date="2024-09" db="EMBL/GenBank/DDBJ databases">
        <authorList>
            <person name="Sun Q."/>
            <person name="Mori K."/>
        </authorList>
    </citation>
    <scope>NUCLEOTIDE SEQUENCE [LARGE SCALE GENOMIC DNA]</scope>
    <source>
        <strain evidence="14 15">CCM 8543</strain>
    </source>
</reference>
<dbReference type="EC" id="1.4.3.16" evidence="4 10"/>
<name>A0ABV6D5V4_9HYPH</name>
<organism evidence="14 15">
    <name type="scientific">Chelativorans intermedius</name>
    <dbReference type="NCBI Taxonomy" id="515947"/>
    <lineage>
        <taxon>Bacteria</taxon>
        <taxon>Pseudomonadati</taxon>
        <taxon>Pseudomonadota</taxon>
        <taxon>Alphaproteobacteria</taxon>
        <taxon>Hyphomicrobiales</taxon>
        <taxon>Phyllobacteriaceae</taxon>
        <taxon>Chelativorans</taxon>
    </lineage>
</organism>
<dbReference type="GO" id="GO:0008734">
    <property type="term" value="F:L-aspartate oxidase activity"/>
    <property type="evidence" value="ECO:0007669"/>
    <property type="project" value="UniProtKB-EC"/>
</dbReference>
<protein>
    <recommendedName>
        <fullName evidence="4 10">L-aspartate oxidase</fullName>
        <ecNumber evidence="4 10">1.4.3.16</ecNumber>
    </recommendedName>
</protein>
<evidence type="ECO:0000256" key="1">
    <source>
        <dbReference type="ARBA" id="ARBA00001974"/>
    </source>
</evidence>
<evidence type="ECO:0000259" key="12">
    <source>
        <dbReference type="Pfam" id="PF00890"/>
    </source>
</evidence>
<dbReference type="Proteomes" id="UP001589755">
    <property type="component" value="Unassembled WGS sequence"/>
</dbReference>
<keyword evidence="5 11" id="KW-0285">Flavoprotein</keyword>
<dbReference type="NCBIfam" id="NF005701">
    <property type="entry name" value="PRK07512.1"/>
    <property type="match status" value="1"/>
</dbReference>
<evidence type="ECO:0000256" key="10">
    <source>
        <dbReference type="NCBIfam" id="TIGR00551"/>
    </source>
</evidence>
<evidence type="ECO:0000256" key="2">
    <source>
        <dbReference type="ARBA" id="ARBA00004950"/>
    </source>
</evidence>
<evidence type="ECO:0000256" key="6">
    <source>
        <dbReference type="ARBA" id="ARBA00022642"/>
    </source>
</evidence>
<dbReference type="PANTHER" id="PTHR42716:SF2">
    <property type="entry name" value="L-ASPARTATE OXIDASE, CHLOROPLASTIC"/>
    <property type="match status" value="1"/>
</dbReference>
<feature type="domain" description="FAD-dependent oxidoreductase 2 FAD-binding" evidence="12">
    <location>
        <begin position="12"/>
        <end position="377"/>
    </location>
</feature>
<dbReference type="RefSeq" id="WP_261520674.1">
    <property type="nucleotide sequence ID" value="NZ_JAODNW010000013.1"/>
</dbReference>
<dbReference type="Pfam" id="PF02910">
    <property type="entry name" value="Succ_DH_flav_C"/>
    <property type="match status" value="1"/>
</dbReference>
<dbReference type="SUPFAM" id="SSF56425">
    <property type="entry name" value="Succinate dehydrogenase/fumarate reductase flavoprotein, catalytic domain"/>
    <property type="match status" value="1"/>
</dbReference>
<evidence type="ECO:0000256" key="8">
    <source>
        <dbReference type="ARBA" id="ARBA00023002"/>
    </source>
</evidence>
<dbReference type="InterPro" id="IPR037099">
    <property type="entry name" value="Fum_R/Succ_DH_flav-like_C_sf"/>
</dbReference>
<comment type="similarity">
    <text evidence="3 11">Belongs to the FAD-dependent oxidoreductase 2 family. NadB subfamily.</text>
</comment>
<evidence type="ECO:0000256" key="9">
    <source>
        <dbReference type="ARBA" id="ARBA00048305"/>
    </source>
</evidence>
<dbReference type="NCBIfam" id="TIGR00551">
    <property type="entry name" value="nadB"/>
    <property type="match status" value="1"/>
</dbReference>
<proteinExistence type="inferred from homology"/>
<dbReference type="PRINTS" id="PR00368">
    <property type="entry name" value="FADPNR"/>
</dbReference>
<feature type="domain" description="Fumarate reductase/succinate dehydrogenase flavoprotein-like C-terminal" evidence="13">
    <location>
        <begin position="457"/>
        <end position="485"/>
    </location>
</feature>
<dbReference type="Gene3D" id="1.20.58.100">
    <property type="entry name" value="Fumarate reductase/succinate dehydrogenase flavoprotein-like, C-terminal domain"/>
    <property type="match status" value="1"/>
</dbReference>
<evidence type="ECO:0000256" key="4">
    <source>
        <dbReference type="ARBA" id="ARBA00012173"/>
    </source>
</evidence>
<dbReference type="SUPFAM" id="SSF46977">
    <property type="entry name" value="Succinate dehydrogenase/fumarate reductase flavoprotein C-terminal domain"/>
    <property type="match status" value="1"/>
</dbReference>
<dbReference type="InterPro" id="IPR015939">
    <property type="entry name" value="Fum_Rdtase/Succ_DH_flav-like_C"/>
</dbReference>
<keyword evidence="8 11" id="KW-0560">Oxidoreductase</keyword>
<dbReference type="InterPro" id="IPR036188">
    <property type="entry name" value="FAD/NAD-bd_sf"/>
</dbReference>
<evidence type="ECO:0000256" key="7">
    <source>
        <dbReference type="ARBA" id="ARBA00022827"/>
    </source>
</evidence>
<comment type="function">
    <text evidence="11">Catalyzes the oxidation of L-aspartate to iminoaspartate.</text>
</comment>
<sequence length="509" mass="52192">MNAGAVAPGRPVIIGGGLAGLMTALHLAPEPVVLLSKAPAGEACSSVLAQGGLAASLGEDDDAALHCADTIKAGDGLCESDVVTHVTQAAAQAVEALMRHGVRFDRAADGRLLMGLEAAHSRRRILHAAGDGTGRALVHALLEAVRRTPSIALLENVEARRLVTHDGAVAGVLALGEAGPVFFPTARVVVATGGIGGLFDDTTNPSGSFGQGLALAARAGAALCDLEFIQFHPTALDTPARPMQLVSEAVRGEGAILIDETGRRFMAGVEGGELSPRDVVARAVARHLAEGHRVYLDARERPGAAFAARFPAIAAFCHAAGIDPARQPIPVRPAAHYHMGGIGVDLCGRSSLPGLWACGEAACTGLHGANRLASNSLLEAAVFARNVAESIAGSEARLPRTPAPGMGRPAPAEPASVRPIVSRALGLVRDGEALRAAVAALLPLAEGEGQASDPAIVALMSAVAALERRESRGAHFRSDFPHKAAVARHSRLTWDEARAIARELACAPA</sequence>
<keyword evidence="6 11" id="KW-0662">Pyridine nucleotide biosynthesis</keyword>
<dbReference type="Gene3D" id="3.90.700.10">
    <property type="entry name" value="Succinate dehydrogenase/fumarate reductase flavoprotein, catalytic domain"/>
    <property type="match status" value="1"/>
</dbReference>
<evidence type="ECO:0000256" key="3">
    <source>
        <dbReference type="ARBA" id="ARBA00008562"/>
    </source>
</evidence>
<evidence type="ECO:0000313" key="15">
    <source>
        <dbReference type="Proteomes" id="UP001589755"/>
    </source>
</evidence>
<accession>A0ABV6D5V4</accession>
<dbReference type="Gene3D" id="3.50.50.60">
    <property type="entry name" value="FAD/NAD(P)-binding domain"/>
    <property type="match status" value="1"/>
</dbReference>
<dbReference type="PANTHER" id="PTHR42716">
    <property type="entry name" value="L-ASPARTATE OXIDASE"/>
    <property type="match status" value="1"/>
</dbReference>
<evidence type="ECO:0000259" key="13">
    <source>
        <dbReference type="Pfam" id="PF02910"/>
    </source>
</evidence>
<keyword evidence="15" id="KW-1185">Reference proteome</keyword>
<dbReference type="InterPro" id="IPR003953">
    <property type="entry name" value="FAD-dep_OxRdtase_2_FAD-bd"/>
</dbReference>
<comment type="subcellular location">
    <subcellularLocation>
        <location evidence="11">Cytoplasm</location>
    </subcellularLocation>
</comment>
<comment type="catalytic activity">
    <reaction evidence="9">
        <text>L-aspartate + O2 = iminosuccinate + H2O2</text>
        <dbReference type="Rhea" id="RHEA:25876"/>
        <dbReference type="ChEBI" id="CHEBI:15379"/>
        <dbReference type="ChEBI" id="CHEBI:16240"/>
        <dbReference type="ChEBI" id="CHEBI:29991"/>
        <dbReference type="ChEBI" id="CHEBI:77875"/>
        <dbReference type="EC" id="1.4.3.16"/>
    </reaction>
    <physiologicalReaction direction="left-to-right" evidence="9">
        <dbReference type="Rhea" id="RHEA:25877"/>
    </physiologicalReaction>
</comment>
<evidence type="ECO:0000313" key="14">
    <source>
        <dbReference type="EMBL" id="MFC0207978.1"/>
    </source>
</evidence>
<comment type="pathway">
    <text evidence="2 11">Cofactor biosynthesis; NAD(+) biosynthesis; iminoaspartate from L-aspartate (oxidase route): step 1/1.</text>
</comment>
<gene>
    <name evidence="14" type="ORF">ACFFJ2_06135</name>
</gene>